<proteinExistence type="predicted"/>
<keyword evidence="2" id="KW-0732">Signal</keyword>
<dbReference type="PATRIC" id="fig|1395125.3.peg.977"/>
<dbReference type="AlphaFoldDB" id="U2MJX3"/>
<organism evidence="3 4">
    <name type="scientific">Segatella salivae F0493</name>
    <dbReference type="NCBI Taxonomy" id="1395125"/>
    <lineage>
        <taxon>Bacteria</taxon>
        <taxon>Pseudomonadati</taxon>
        <taxon>Bacteroidota</taxon>
        <taxon>Bacteroidia</taxon>
        <taxon>Bacteroidales</taxon>
        <taxon>Prevotellaceae</taxon>
        <taxon>Segatella</taxon>
    </lineage>
</organism>
<keyword evidence="1" id="KW-0175">Coiled coil</keyword>
<dbReference type="Proteomes" id="UP000017023">
    <property type="component" value="Unassembled WGS sequence"/>
</dbReference>
<comment type="caution">
    <text evidence="3">The sequence shown here is derived from an EMBL/GenBank/DDBJ whole genome shotgun (WGS) entry which is preliminary data.</text>
</comment>
<evidence type="ECO:0000313" key="3">
    <source>
        <dbReference type="EMBL" id="ERK01970.1"/>
    </source>
</evidence>
<sequence>MMKRLLIICIAVLTAFTAFAQTGDSVKDLKQQKKALMLNAKLKKLQIDFEKEKAGYDELTKEAAEANATANSVTTDFSTSDASSTVKDAKATIKKLKEAKKVNKKLAKSQKKLKKLQKKIDKTQESINKLDLVVKIHEN</sequence>
<evidence type="ECO:0000313" key="4">
    <source>
        <dbReference type="Proteomes" id="UP000017023"/>
    </source>
</evidence>
<reference evidence="3 4" key="1">
    <citation type="submission" date="2013-08" db="EMBL/GenBank/DDBJ databases">
        <authorList>
            <person name="Durkin A.S."/>
            <person name="Haft D.R."/>
            <person name="McCorrison J."/>
            <person name="Torralba M."/>
            <person name="Gillis M."/>
            <person name="Haft D.H."/>
            <person name="Methe B."/>
            <person name="Sutton G."/>
            <person name="Nelson K.E."/>
        </authorList>
    </citation>
    <scope>NUCLEOTIDE SEQUENCE [LARGE SCALE GENOMIC DNA]</scope>
    <source>
        <strain evidence="3 4">F0493</strain>
    </source>
</reference>
<gene>
    <name evidence="3" type="ORF">HMPREF9145_0372</name>
</gene>
<feature type="chain" id="PRO_5004632563" evidence="2">
    <location>
        <begin position="21"/>
        <end position="139"/>
    </location>
</feature>
<evidence type="ECO:0000256" key="2">
    <source>
        <dbReference type="SAM" id="SignalP"/>
    </source>
</evidence>
<accession>U2MJX3</accession>
<name>U2MJX3_9BACT</name>
<evidence type="ECO:0000256" key="1">
    <source>
        <dbReference type="SAM" id="Coils"/>
    </source>
</evidence>
<feature type="coiled-coil region" evidence="1">
    <location>
        <begin position="26"/>
        <end position="133"/>
    </location>
</feature>
<feature type="signal peptide" evidence="2">
    <location>
        <begin position="1"/>
        <end position="20"/>
    </location>
</feature>
<protein>
    <submittedName>
        <fullName evidence="3">Uncharacterized protein</fullName>
    </submittedName>
</protein>
<dbReference type="EMBL" id="AWGW01000007">
    <property type="protein sequence ID" value="ERK01970.1"/>
    <property type="molecule type" value="Genomic_DNA"/>
</dbReference>